<feature type="compositionally biased region" description="Pro residues" evidence="1">
    <location>
        <begin position="539"/>
        <end position="548"/>
    </location>
</feature>
<dbReference type="STRING" id="42249.A0A317SWA6"/>
<evidence type="ECO:0000256" key="1">
    <source>
        <dbReference type="SAM" id="MobiDB-lite"/>
    </source>
</evidence>
<feature type="compositionally biased region" description="Acidic residues" evidence="1">
    <location>
        <begin position="158"/>
        <end position="174"/>
    </location>
</feature>
<dbReference type="EMBL" id="PYWC01000017">
    <property type="protein sequence ID" value="PWW78080.1"/>
    <property type="molecule type" value="Genomic_DNA"/>
</dbReference>
<feature type="region of interest" description="Disordered" evidence="1">
    <location>
        <begin position="533"/>
        <end position="592"/>
    </location>
</feature>
<feature type="compositionally biased region" description="Basic residues" evidence="1">
    <location>
        <begin position="1"/>
        <end position="25"/>
    </location>
</feature>
<keyword evidence="3" id="KW-1185">Reference proteome</keyword>
<dbReference type="AlphaFoldDB" id="A0A317SWA6"/>
<feature type="region of interest" description="Disordered" evidence="1">
    <location>
        <begin position="708"/>
        <end position="727"/>
    </location>
</feature>
<feature type="compositionally biased region" description="Low complexity" evidence="1">
    <location>
        <begin position="557"/>
        <end position="572"/>
    </location>
</feature>
<accession>A0A317SWA6</accession>
<dbReference type="Proteomes" id="UP000246991">
    <property type="component" value="Unassembled WGS sequence"/>
</dbReference>
<evidence type="ECO:0000313" key="3">
    <source>
        <dbReference type="Proteomes" id="UP000246991"/>
    </source>
</evidence>
<evidence type="ECO:0000313" key="2">
    <source>
        <dbReference type="EMBL" id="PWW78080.1"/>
    </source>
</evidence>
<feature type="compositionally biased region" description="Basic and acidic residues" evidence="1">
    <location>
        <begin position="146"/>
        <end position="157"/>
    </location>
</feature>
<name>A0A317SWA6_9PEZI</name>
<gene>
    <name evidence="2" type="ORF">C7212DRAFT_278194</name>
</gene>
<feature type="compositionally biased region" description="Basic and acidic residues" evidence="1">
    <location>
        <begin position="50"/>
        <end position="59"/>
    </location>
</feature>
<feature type="compositionally biased region" description="Basic residues" evidence="1">
    <location>
        <begin position="234"/>
        <end position="243"/>
    </location>
</feature>
<feature type="region of interest" description="Disordered" evidence="1">
    <location>
        <begin position="633"/>
        <end position="673"/>
    </location>
</feature>
<feature type="region of interest" description="Disordered" evidence="1">
    <location>
        <begin position="733"/>
        <end position="772"/>
    </location>
</feature>
<protein>
    <submittedName>
        <fullName evidence="2">Uncharacterized protein</fullName>
    </submittedName>
</protein>
<comment type="caution">
    <text evidence="2">The sequence shown here is derived from an EMBL/GenBank/DDBJ whole genome shotgun (WGS) entry which is preliminary data.</text>
</comment>
<feature type="compositionally biased region" description="Gly residues" evidence="1">
    <location>
        <begin position="246"/>
        <end position="257"/>
    </location>
</feature>
<dbReference type="OrthoDB" id="5376127at2759"/>
<feature type="compositionally biased region" description="Polar residues" evidence="1">
    <location>
        <begin position="752"/>
        <end position="772"/>
    </location>
</feature>
<reference evidence="2 3" key="1">
    <citation type="submission" date="2018-03" db="EMBL/GenBank/DDBJ databases">
        <title>Genomes of Pezizomycetes fungi and the evolution of truffles.</title>
        <authorList>
            <person name="Murat C."/>
            <person name="Payen T."/>
            <person name="Noel B."/>
            <person name="Kuo A."/>
            <person name="Martin F.M."/>
        </authorList>
    </citation>
    <scope>NUCLEOTIDE SEQUENCE [LARGE SCALE GENOMIC DNA]</scope>
    <source>
        <strain evidence="2">091103-1</strain>
    </source>
</reference>
<feature type="region of interest" description="Disordered" evidence="1">
    <location>
        <begin position="1"/>
        <end position="267"/>
    </location>
</feature>
<organism evidence="2 3">
    <name type="scientific">Tuber magnatum</name>
    <name type="common">white Piedmont truffle</name>
    <dbReference type="NCBI Taxonomy" id="42249"/>
    <lineage>
        <taxon>Eukaryota</taxon>
        <taxon>Fungi</taxon>
        <taxon>Dikarya</taxon>
        <taxon>Ascomycota</taxon>
        <taxon>Pezizomycotina</taxon>
        <taxon>Pezizomycetes</taxon>
        <taxon>Pezizales</taxon>
        <taxon>Tuberaceae</taxon>
        <taxon>Tuber</taxon>
    </lineage>
</organism>
<proteinExistence type="predicted"/>
<sequence>MSRAKQRVSQRGPRPRVGRPRGRGRKSIDQGSIANGSITPTPPPQEGESMEAREAEPEHTVPTPAPRTSARQPTMPLQATLRRRKGAQDSCVSGKASKESPVNIEVPNNPIAEISGNKGRPDDGGEGISGADNHESQDGGEGNGGNRDEDRGERRDEEGEGEGEDEQREDEGLNLDERPPKRRRTKSEVAQDGLAGHSASTDKSPPSGAKAGRARSRVRAPMAKGKGGTEAVRGRGRPGRGKGSRQTGGPGSRGGKGAYRPRKPKVVPANGENAIKMITAPAPAKEPKSSLVTNDVTKYDWTSELRKDVSIVHPTKNLRLARLSVTVAKNSASSEQLKERQCALRETAKTYSKAMINLNRERASQALKDLKSDKDYFSKTLFYQQVQERLEKRVEGRISFLEGELDFKKGNASEVFNADQWAVREAFETDFVELCERTIQWFLREGHELSELWAVKDPYLNEHVLRRCKLDHIDQVTMTDLVENFITREGRDRSVFDRPQIATRSNQGLYDREVLETAADRCRRTFGATVLGELGAIPTPSPPVWPPEPAKREVSMSNEGSAAGDNSSSGAEVASPDDDDEGSSNEFPWTSGLQPVLDSQIDQSDPAQFSRPRRVTTREGWAVEALIQFRTGVTEFSPEGESSADDVEYTNQQDLSDSGDEPEPGPPVKIPPRRSLFSLHAGVICSELGPKTGISQAKALPPKHSMEASFTPRVSDAGSSSPLSAAVKHPSFAAPGKAVRNPPPPTAINPASEPQATQNGSIFNGSTCDVHG</sequence>
<feature type="compositionally biased region" description="Polar residues" evidence="1">
    <location>
        <begin position="29"/>
        <end position="39"/>
    </location>
</feature>